<dbReference type="AlphaFoldDB" id="A0A6P3ZDH0"/>
<dbReference type="InterPro" id="IPR001841">
    <property type="entry name" value="Znf_RING"/>
</dbReference>
<dbReference type="SUPFAM" id="SSF57850">
    <property type="entry name" value="RING/U-box"/>
    <property type="match status" value="1"/>
</dbReference>
<proteinExistence type="predicted"/>
<dbReference type="SUPFAM" id="SSF53300">
    <property type="entry name" value="vWA-like"/>
    <property type="match status" value="1"/>
</dbReference>
<organism evidence="5 6">
    <name type="scientific">Ziziphus jujuba</name>
    <name type="common">Chinese jujube</name>
    <name type="synonym">Ziziphus sativa</name>
    <dbReference type="NCBI Taxonomy" id="326968"/>
    <lineage>
        <taxon>Eukaryota</taxon>
        <taxon>Viridiplantae</taxon>
        <taxon>Streptophyta</taxon>
        <taxon>Embryophyta</taxon>
        <taxon>Tracheophyta</taxon>
        <taxon>Spermatophyta</taxon>
        <taxon>Magnoliopsida</taxon>
        <taxon>eudicotyledons</taxon>
        <taxon>Gunneridae</taxon>
        <taxon>Pentapetalae</taxon>
        <taxon>rosids</taxon>
        <taxon>fabids</taxon>
        <taxon>Rosales</taxon>
        <taxon>Rhamnaceae</taxon>
        <taxon>Paliureae</taxon>
        <taxon>Ziziphus</taxon>
    </lineage>
</organism>
<sequence>MGTRWRRAFCTTLSKDPEFKVSEKQQQQTSRSPSPSPRSCTRLSFFSGGSNPSTSRLLFQSQPVSSPSLRCRTPSETVSESPRLECKTTTPKKSKSPKTLLGSNPTSPRSPLKLSLFKNSFKFRSSCGICLNSVKTGHGTAIYTAECAHAFHFPCIVSYVNKHNSLICPVCNCSWKDVPFLAVHKNITPESVQQDQQSLVTKPTTEDVVKKAEPVLRQHTKPSDSRLYDDDERLISPNSGTSQISPIPEVNEDAKEVDHEDVEEFQGFFVNPNPSSSSSMRYSEEAQMINKDVRTNHVQVRLLPEAAVISASRTHETYAVTLRVKAPPPPSSTRSVKPSNRGPIDLVTVLDVSGSMIGPKLHMLKRAMRLVISSLGSGDRLSIVAFSASAKRLMPLRKMTAQGQRNARRIVDQLVCGQGTSVGEALRKATKVLEDRRERNPVASIMLLSDGQDERSVRTNKNNQRHTMNHTTSSTRFAHIEIPVHSFGFGEYESAENEFAKCVGGLLSVVVQDLRIQLGFHSASKSAEISAIYSYSGKPTVLSSRSVRLCDLYAEEEKELLVELRVPITAVGTHIVMSARCLYKDPSTQEVVYEKEQSLVLPAAPDFGRLSNTPKIERLRNQFIAIRAIAESRRLVEHNDYTSGHHLLASARALLMQSNPVFADEYVRALEVELAELHWRRQHQIEQQQQQMVMIQRRRGGEREIAVVDENGDPLTPTSAWRAAEKLAKVAMMKKSLSRVDDLHGFENARF</sequence>
<dbReference type="InterPro" id="IPR036465">
    <property type="entry name" value="vWFA_dom_sf"/>
</dbReference>
<dbReference type="Proteomes" id="UP001652623">
    <property type="component" value="Chromosome 5"/>
</dbReference>
<feature type="domain" description="VWFA" evidence="4">
    <location>
        <begin position="345"/>
        <end position="499"/>
    </location>
</feature>
<dbReference type="SMR" id="A0A6P3ZDH0"/>
<dbReference type="PANTHER" id="PTHR10579">
    <property type="entry name" value="CALCIUM-ACTIVATED CHLORIDE CHANNEL REGULATOR"/>
    <property type="match status" value="1"/>
</dbReference>
<evidence type="ECO:0000313" key="5">
    <source>
        <dbReference type="Proteomes" id="UP001652623"/>
    </source>
</evidence>
<accession>A0A6P3ZDH0</accession>
<keyword evidence="1" id="KW-0479">Metal-binding</keyword>
<dbReference type="GeneID" id="107408980"/>
<feature type="compositionally biased region" description="Low complexity" evidence="2">
    <location>
        <begin position="25"/>
        <end position="42"/>
    </location>
</feature>
<dbReference type="KEGG" id="zju:107408980"/>
<dbReference type="Pfam" id="PF13519">
    <property type="entry name" value="VWA_2"/>
    <property type="match status" value="1"/>
</dbReference>
<dbReference type="SMART" id="SM00327">
    <property type="entry name" value="VWA"/>
    <property type="match status" value="1"/>
</dbReference>
<dbReference type="InterPro" id="IPR057427">
    <property type="entry name" value="WAV3_C"/>
</dbReference>
<dbReference type="SMART" id="SM00184">
    <property type="entry name" value="RING"/>
    <property type="match status" value="1"/>
</dbReference>
<dbReference type="PROSITE" id="PS50234">
    <property type="entry name" value="VWFA"/>
    <property type="match status" value="1"/>
</dbReference>
<name>A0A6P3ZDH0_ZIZJJ</name>
<dbReference type="GO" id="GO:0008270">
    <property type="term" value="F:zinc ion binding"/>
    <property type="evidence" value="ECO:0007669"/>
    <property type="project" value="UniProtKB-KW"/>
</dbReference>
<dbReference type="CDD" id="cd01466">
    <property type="entry name" value="vWA_C3HC4_type"/>
    <property type="match status" value="1"/>
</dbReference>
<feature type="region of interest" description="Disordered" evidence="2">
    <location>
        <begin position="16"/>
        <end position="111"/>
    </location>
</feature>
<evidence type="ECO:0000259" key="3">
    <source>
        <dbReference type="PROSITE" id="PS50089"/>
    </source>
</evidence>
<feature type="compositionally biased region" description="Polar residues" evidence="2">
    <location>
        <begin position="47"/>
        <end position="80"/>
    </location>
</feature>
<dbReference type="Pfam" id="PF13639">
    <property type="entry name" value="zf-RING_2"/>
    <property type="match status" value="1"/>
</dbReference>
<dbReference type="Gene3D" id="3.30.40.10">
    <property type="entry name" value="Zinc/RING finger domain, C3HC4 (zinc finger)"/>
    <property type="match status" value="1"/>
</dbReference>
<dbReference type="InterPro" id="IPR051266">
    <property type="entry name" value="CLCR"/>
</dbReference>
<keyword evidence="1" id="KW-0862">Zinc</keyword>
<dbReference type="InterPro" id="IPR013083">
    <property type="entry name" value="Znf_RING/FYVE/PHD"/>
</dbReference>
<evidence type="ECO:0000256" key="2">
    <source>
        <dbReference type="SAM" id="MobiDB-lite"/>
    </source>
</evidence>
<dbReference type="Gene3D" id="3.40.50.410">
    <property type="entry name" value="von Willebrand factor, type A domain"/>
    <property type="match status" value="1"/>
</dbReference>
<dbReference type="InParanoid" id="A0A6P3ZDH0"/>
<dbReference type="RefSeq" id="XP_015871903.3">
    <property type="nucleotide sequence ID" value="XM_016016417.4"/>
</dbReference>
<reference evidence="6" key="1">
    <citation type="submission" date="2025-08" db="UniProtKB">
        <authorList>
            <consortium name="RefSeq"/>
        </authorList>
    </citation>
    <scope>IDENTIFICATION</scope>
    <source>
        <tissue evidence="6">Seedling</tissue>
    </source>
</reference>
<keyword evidence="1" id="KW-0863">Zinc-finger</keyword>
<dbReference type="PROSITE" id="PS50089">
    <property type="entry name" value="ZF_RING_2"/>
    <property type="match status" value="1"/>
</dbReference>
<dbReference type="InterPro" id="IPR002035">
    <property type="entry name" value="VWF_A"/>
</dbReference>
<evidence type="ECO:0000259" key="4">
    <source>
        <dbReference type="PROSITE" id="PS50234"/>
    </source>
</evidence>
<gene>
    <name evidence="6" type="primary">LOC107408980</name>
</gene>
<evidence type="ECO:0000313" key="6">
    <source>
        <dbReference type="RefSeq" id="XP_015871903.3"/>
    </source>
</evidence>
<feature type="domain" description="RING-type" evidence="3">
    <location>
        <begin position="127"/>
        <end position="172"/>
    </location>
</feature>
<protein>
    <submittedName>
        <fullName evidence="6">E3 ubiquitin-protein ligase WAV3</fullName>
    </submittedName>
</protein>
<keyword evidence="5" id="KW-1185">Reference proteome</keyword>
<dbReference type="PANTHER" id="PTHR10579:SF55">
    <property type="entry name" value="E3 UBIQUITIN-PROTEIN LIGASE WAV3"/>
    <property type="match status" value="1"/>
</dbReference>
<evidence type="ECO:0000256" key="1">
    <source>
        <dbReference type="PROSITE-ProRule" id="PRU00175"/>
    </source>
</evidence>
<dbReference type="Pfam" id="PF25243">
    <property type="entry name" value="WAV3_C"/>
    <property type="match status" value="1"/>
</dbReference>